<accession>X1C0M6</accession>
<protein>
    <recommendedName>
        <fullName evidence="2">DUF885 domain-containing protein</fullName>
    </recommendedName>
</protein>
<dbReference type="AlphaFoldDB" id="X1C0M6"/>
<feature type="non-terminal residue" evidence="1">
    <location>
        <position position="1"/>
    </location>
</feature>
<reference evidence="1" key="1">
    <citation type="journal article" date="2014" name="Front. Microbiol.">
        <title>High frequency of phylogenetically diverse reductive dehalogenase-homologous genes in deep subseafloor sedimentary metagenomes.</title>
        <authorList>
            <person name="Kawai M."/>
            <person name="Futagami T."/>
            <person name="Toyoda A."/>
            <person name="Takaki Y."/>
            <person name="Nishi S."/>
            <person name="Hori S."/>
            <person name="Arai W."/>
            <person name="Tsubouchi T."/>
            <person name="Morono Y."/>
            <person name="Uchiyama I."/>
            <person name="Ito T."/>
            <person name="Fujiyama A."/>
            <person name="Inagaki F."/>
            <person name="Takami H."/>
        </authorList>
    </citation>
    <scope>NUCLEOTIDE SEQUENCE</scope>
    <source>
        <strain evidence="1">Expedition CK06-06</strain>
    </source>
</reference>
<proteinExistence type="predicted"/>
<dbReference type="Pfam" id="PF05960">
    <property type="entry name" value="DUF885"/>
    <property type="match status" value="1"/>
</dbReference>
<dbReference type="PANTHER" id="PTHR33361:SF2">
    <property type="entry name" value="DUF885 DOMAIN-CONTAINING PROTEIN"/>
    <property type="match status" value="1"/>
</dbReference>
<dbReference type="PANTHER" id="PTHR33361">
    <property type="entry name" value="GLR0591 PROTEIN"/>
    <property type="match status" value="1"/>
</dbReference>
<name>X1C0M6_9ZZZZ</name>
<dbReference type="InterPro" id="IPR010281">
    <property type="entry name" value="DUF885"/>
</dbReference>
<evidence type="ECO:0000313" key="1">
    <source>
        <dbReference type="EMBL" id="GAH01656.1"/>
    </source>
</evidence>
<gene>
    <name evidence="1" type="ORF">S01H4_41757</name>
</gene>
<evidence type="ECO:0008006" key="2">
    <source>
        <dbReference type="Google" id="ProtNLM"/>
    </source>
</evidence>
<comment type="caution">
    <text evidence="1">The sequence shown here is derived from an EMBL/GenBank/DDBJ whole genome shotgun (WGS) entry which is preliminary data.</text>
</comment>
<organism evidence="1">
    <name type="scientific">marine sediment metagenome</name>
    <dbReference type="NCBI Taxonomy" id="412755"/>
    <lineage>
        <taxon>unclassified sequences</taxon>
        <taxon>metagenomes</taxon>
        <taxon>ecological metagenomes</taxon>
    </lineage>
</organism>
<sequence length="97" mass="11283">IHTMGWTRQQAVDYMLANTAWPPGDIEAEINRYISFPGQATAYMLGMLEIRRLRTLAERELGEDFDLREFHDRVLENGSITLPMLDAAVAEWIREMR</sequence>
<dbReference type="EMBL" id="BART01022863">
    <property type="protein sequence ID" value="GAH01656.1"/>
    <property type="molecule type" value="Genomic_DNA"/>
</dbReference>